<dbReference type="InterPro" id="IPR000792">
    <property type="entry name" value="Tscrpt_reg_LuxR_C"/>
</dbReference>
<evidence type="ECO:0000259" key="1">
    <source>
        <dbReference type="PROSITE" id="PS50043"/>
    </source>
</evidence>
<sequence>MPIEIDLTHPIFALKDKVQEASCFLFETFGFNYFQYLRCYADGSINCLTNNPGLFEHTKEYHDQPIVFSSYEDEHEHVPFYWFLWDEALPPTAPLQLARDKFNFHNGLTLVRRSKNYYDMIAVALPYEHPNPGSFYLNKIKIIEQFIYDFDKQNKDLLRIMEKSAISLPKAYRDVNYQEMCLSQGKIKVRGKSGMTYLTTQELACIKFFLKGFAYKQIAHILEISPRTVETYLIRVKQRTGYTSYVELERIMHW</sequence>
<dbReference type="AlphaFoldDB" id="A0A0W0ZEQ0"/>
<dbReference type="Gene3D" id="1.10.10.10">
    <property type="entry name" value="Winged helix-like DNA-binding domain superfamily/Winged helix DNA-binding domain"/>
    <property type="match status" value="1"/>
</dbReference>
<dbReference type="EMBL" id="LNYU01000007">
    <property type="protein sequence ID" value="KTD67545.1"/>
    <property type="molecule type" value="Genomic_DNA"/>
</dbReference>
<dbReference type="InterPro" id="IPR036388">
    <property type="entry name" value="WH-like_DNA-bd_sf"/>
</dbReference>
<dbReference type="SMART" id="SM00421">
    <property type="entry name" value="HTH_LUXR"/>
    <property type="match status" value="1"/>
</dbReference>
<reference evidence="2 3" key="1">
    <citation type="submission" date="2015-11" db="EMBL/GenBank/DDBJ databases">
        <title>Genomic analysis of 38 Legionella species identifies large and diverse effector repertoires.</title>
        <authorList>
            <person name="Burstein D."/>
            <person name="Amaro F."/>
            <person name="Zusman T."/>
            <person name="Lifshitz Z."/>
            <person name="Cohen O."/>
            <person name="Gilbert J.A."/>
            <person name="Pupko T."/>
            <person name="Shuman H.A."/>
            <person name="Segal G."/>
        </authorList>
    </citation>
    <scope>NUCLEOTIDE SEQUENCE [LARGE SCALE GENOMIC DNA]</scope>
    <source>
        <strain evidence="2 3">SC-63-C7</strain>
    </source>
</reference>
<dbReference type="OrthoDB" id="5634505at2"/>
<dbReference type="GO" id="GO:0006355">
    <property type="term" value="P:regulation of DNA-templated transcription"/>
    <property type="evidence" value="ECO:0007669"/>
    <property type="project" value="InterPro"/>
</dbReference>
<keyword evidence="3" id="KW-1185">Reference proteome</keyword>
<evidence type="ECO:0000313" key="2">
    <source>
        <dbReference type="EMBL" id="KTD67545.1"/>
    </source>
</evidence>
<evidence type="ECO:0000313" key="3">
    <source>
        <dbReference type="Proteomes" id="UP000054703"/>
    </source>
</evidence>
<feature type="domain" description="HTH luxR-type" evidence="1">
    <location>
        <begin position="191"/>
        <end position="254"/>
    </location>
</feature>
<dbReference type="STRING" id="45074.Lsan_0340"/>
<dbReference type="PROSITE" id="PS50043">
    <property type="entry name" value="HTH_LUXR_2"/>
    <property type="match status" value="1"/>
</dbReference>
<dbReference type="InterPro" id="IPR016032">
    <property type="entry name" value="Sig_transdc_resp-reg_C-effctor"/>
</dbReference>
<organism evidence="2 3">
    <name type="scientific">Legionella santicrucis</name>
    <dbReference type="NCBI Taxonomy" id="45074"/>
    <lineage>
        <taxon>Bacteria</taxon>
        <taxon>Pseudomonadati</taxon>
        <taxon>Pseudomonadota</taxon>
        <taxon>Gammaproteobacteria</taxon>
        <taxon>Legionellales</taxon>
        <taxon>Legionellaceae</taxon>
        <taxon>Legionella</taxon>
    </lineage>
</organism>
<dbReference type="PATRIC" id="fig|45074.5.peg.359"/>
<protein>
    <recommendedName>
        <fullName evidence="1">HTH luxR-type domain-containing protein</fullName>
    </recommendedName>
</protein>
<dbReference type="PRINTS" id="PR00038">
    <property type="entry name" value="HTHLUXR"/>
</dbReference>
<dbReference type="Pfam" id="PF00196">
    <property type="entry name" value="GerE"/>
    <property type="match status" value="1"/>
</dbReference>
<accession>A0A0W0ZEQ0</accession>
<dbReference type="Proteomes" id="UP000054703">
    <property type="component" value="Unassembled WGS sequence"/>
</dbReference>
<dbReference type="RefSeq" id="WP_058512822.1">
    <property type="nucleotide sequence ID" value="NZ_CAAAIH010000051.1"/>
</dbReference>
<dbReference type="PROSITE" id="PS00622">
    <property type="entry name" value="HTH_LUXR_1"/>
    <property type="match status" value="1"/>
</dbReference>
<comment type="caution">
    <text evidence="2">The sequence shown here is derived from an EMBL/GenBank/DDBJ whole genome shotgun (WGS) entry which is preliminary data.</text>
</comment>
<name>A0A0W0ZEQ0_9GAMM</name>
<gene>
    <name evidence="2" type="ORF">Lsan_0340</name>
</gene>
<dbReference type="SUPFAM" id="SSF46894">
    <property type="entry name" value="C-terminal effector domain of the bipartite response regulators"/>
    <property type="match status" value="1"/>
</dbReference>
<dbReference type="GO" id="GO:0003677">
    <property type="term" value="F:DNA binding"/>
    <property type="evidence" value="ECO:0007669"/>
    <property type="project" value="InterPro"/>
</dbReference>
<proteinExistence type="predicted"/>